<dbReference type="OrthoDB" id="154054at2"/>
<comment type="caution">
    <text evidence="4">The sequence shown here is derived from an EMBL/GenBank/DDBJ whole genome shotgun (WGS) entry which is preliminary data.</text>
</comment>
<dbReference type="Gene3D" id="2.40.260.10">
    <property type="entry name" value="Sortase"/>
    <property type="match status" value="1"/>
</dbReference>
<dbReference type="InterPro" id="IPR023365">
    <property type="entry name" value="Sortase_dom-sf"/>
</dbReference>
<dbReference type="RefSeq" id="WP_158538328.1">
    <property type="nucleotide sequence ID" value="NZ_QQAY01000002.1"/>
</dbReference>
<evidence type="ECO:0000313" key="4">
    <source>
        <dbReference type="EMBL" id="RDI45810.1"/>
    </source>
</evidence>
<dbReference type="AlphaFoldDB" id="A0A370GR59"/>
<keyword evidence="5" id="KW-1185">Reference proteome</keyword>
<dbReference type="GO" id="GO:0016787">
    <property type="term" value="F:hydrolase activity"/>
    <property type="evidence" value="ECO:0007669"/>
    <property type="project" value="UniProtKB-KW"/>
</dbReference>
<feature type="active site" description="Proton donor/acceptor" evidence="2">
    <location>
        <position position="136"/>
    </location>
</feature>
<reference evidence="4 5" key="1">
    <citation type="submission" date="2018-07" db="EMBL/GenBank/DDBJ databases">
        <title>Genomic Encyclopedia of Type Strains, Phase IV (KMG-IV): sequencing the most valuable type-strain genomes for metagenomic binning, comparative biology and taxonomic classification.</title>
        <authorList>
            <person name="Goeker M."/>
        </authorList>
    </citation>
    <scope>NUCLEOTIDE SEQUENCE [LARGE SCALE GENOMIC DNA]</scope>
    <source>
        <strain evidence="4 5">DSM 25281</strain>
    </source>
</reference>
<dbReference type="CDD" id="cd06166">
    <property type="entry name" value="Sortase_D_2"/>
    <property type="match status" value="1"/>
</dbReference>
<feature type="region of interest" description="Disordered" evidence="3">
    <location>
        <begin position="58"/>
        <end position="82"/>
    </location>
</feature>
<protein>
    <submittedName>
        <fullName evidence="4">Sortase A</fullName>
    </submittedName>
</protein>
<evidence type="ECO:0000256" key="1">
    <source>
        <dbReference type="ARBA" id="ARBA00022801"/>
    </source>
</evidence>
<dbReference type="SUPFAM" id="SSF63817">
    <property type="entry name" value="Sortase"/>
    <property type="match status" value="1"/>
</dbReference>
<dbReference type="NCBIfam" id="TIGR01076">
    <property type="entry name" value="sortase_fam"/>
    <property type="match status" value="1"/>
</dbReference>
<dbReference type="EMBL" id="QQAY01000002">
    <property type="protein sequence ID" value="RDI45810.1"/>
    <property type="molecule type" value="Genomic_DNA"/>
</dbReference>
<sequence length="214" mass="24099">MSKWLALFLIIIGAVFIAFPIYSSYKVNTVQANLENQWNNLNTAYASDEPDLLQQQPTVESANDQPNDKPDKTSDKQTESKVSLPRTAIGKITIDKIDLSAYIVKGVEAKDLKYAVGWFPDTSLPDQGSNMALAGHRSYTYGQFFNRLDELKNGDMITIETKKGIYRYKVYKKFVVKPTEVSVLNPSKKSELTLITCTPMYSSKNRLIVKAIKV</sequence>
<dbReference type="InterPro" id="IPR005754">
    <property type="entry name" value="Sortase"/>
</dbReference>
<feature type="compositionally biased region" description="Basic and acidic residues" evidence="3">
    <location>
        <begin position="66"/>
        <end position="79"/>
    </location>
</feature>
<evidence type="ECO:0000256" key="3">
    <source>
        <dbReference type="SAM" id="MobiDB-lite"/>
    </source>
</evidence>
<keyword evidence="1" id="KW-0378">Hydrolase</keyword>
<proteinExistence type="predicted"/>
<evidence type="ECO:0000313" key="5">
    <source>
        <dbReference type="Proteomes" id="UP000255326"/>
    </source>
</evidence>
<accession>A0A370GR59</accession>
<name>A0A370GR59_9BACI</name>
<dbReference type="InterPro" id="IPR042000">
    <property type="entry name" value="Sortase_D_2"/>
</dbReference>
<feature type="active site" description="Acyl-thioester intermediate" evidence="2">
    <location>
        <position position="197"/>
    </location>
</feature>
<organism evidence="4 5">
    <name type="scientific">Falsibacillus pallidus</name>
    <dbReference type="NCBI Taxonomy" id="493781"/>
    <lineage>
        <taxon>Bacteria</taxon>
        <taxon>Bacillati</taxon>
        <taxon>Bacillota</taxon>
        <taxon>Bacilli</taxon>
        <taxon>Bacillales</taxon>
        <taxon>Bacillaceae</taxon>
        <taxon>Falsibacillus</taxon>
    </lineage>
</organism>
<dbReference type="Proteomes" id="UP000255326">
    <property type="component" value="Unassembled WGS sequence"/>
</dbReference>
<gene>
    <name evidence="4" type="ORF">DFR59_102445</name>
</gene>
<evidence type="ECO:0000256" key="2">
    <source>
        <dbReference type="PIRSR" id="PIRSR605754-1"/>
    </source>
</evidence>
<dbReference type="Pfam" id="PF04203">
    <property type="entry name" value="Sortase"/>
    <property type="match status" value="1"/>
</dbReference>